<dbReference type="SUPFAM" id="SSF53613">
    <property type="entry name" value="Ribokinase-like"/>
    <property type="match status" value="1"/>
</dbReference>
<keyword evidence="13" id="KW-0418">Kinase</keyword>
<proteinExistence type="inferred from homology"/>
<comment type="catalytic activity">
    <reaction evidence="1">
        <text>4-amino-5-hydroxymethyl-2-methylpyrimidine + ATP = 4-amino-2-methyl-5-(phosphooxymethyl)pyrimidine + ADP + H(+)</text>
        <dbReference type="Rhea" id="RHEA:23096"/>
        <dbReference type="ChEBI" id="CHEBI:15378"/>
        <dbReference type="ChEBI" id="CHEBI:16892"/>
        <dbReference type="ChEBI" id="CHEBI:30616"/>
        <dbReference type="ChEBI" id="CHEBI:58354"/>
        <dbReference type="ChEBI" id="CHEBI:456216"/>
        <dbReference type="EC" id="2.7.1.49"/>
    </reaction>
</comment>
<dbReference type="PANTHER" id="PTHR20858">
    <property type="entry name" value="PHOSPHOMETHYLPYRIMIDINE KINASE"/>
    <property type="match status" value="1"/>
</dbReference>
<evidence type="ECO:0000313" key="14">
    <source>
        <dbReference type="Proteomes" id="UP000526307"/>
    </source>
</evidence>
<dbReference type="AlphaFoldDB" id="A0A7Y8VRA3"/>
<comment type="pathway">
    <text evidence="3">Cofactor biosynthesis; thiamine diphosphate biosynthesis; 4-amino-2-methyl-5-diphosphomethylpyrimidine from 5-amino-1-(5-phospho-D-ribosyl)imidazole: step 3/3.</text>
</comment>
<evidence type="ECO:0000256" key="6">
    <source>
        <dbReference type="ARBA" id="ARBA00012963"/>
    </source>
</evidence>
<evidence type="ECO:0000256" key="4">
    <source>
        <dbReference type="ARBA" id="ARBA00009879"/>
    </source>
</evidence>
<evidence type="ECO:0000259" key="12">
    <source>
        <dbReference type="Pfam" id="PF08543"/>
    </source>
</evidence>
<evidence type="ECO:0000256" key="9">
    <source>
        <dbReference type="ARBA" id="ARBA00037917"/>
    </source>
</evidence>
<dbReference type="InterPro" id="IPR029056">
    <property type="entry name" value="Ribokinase-like"/>
</dbReference>
<evidence type="ECO:0000256" key="10">
    <source>
        <dbReference type="ARBA" id="ARBA00042102"/>
    </source>
</evidence>
<evidence type="ECO:0000256" key="1">
    <source>
        <dbReference type="ARBA" id="ARBA00000151"/>
    </source>
</evidence>
<dbReference type="RefSeq" id="WP_178978304.1">
    <property type="nucleotide sequence ID" value="NZ_JABXYR010000001.1"/>
</dbReference>
<dbReference type="CDD" id="cd01169">
    <property type="entry name" value="HMPP_kinase"/>
    <property type="match status" value="1"/>
</dbReference>
<dbReference type="PANTHER" id="PTHR20858:SF17">
    <property type="entry name" value="HYDROXYMETHYLPYRIMIDINE_PHOSPHOMETHYLPYRIMIDINE KINASE THI20-RELATED"/>
    <property type="match status" value="1"/>
</dbReference>
<dbReference type="Proteomes" id="UP000526307">
    <property type="component" value="Unassembled WGS sequence"/>
</dbReference>
<dbReference type="Pfam" id="PF08543">
    <property type="entry name" value="Phos_pyr_kin"/>
    <property type="match status" value="1"/>
</dbReference>
<protein>
    <recommendedName>
        <fullName evidence="7">Hydroxymethylpyrimidine/phosphomethylpyrimidine kinase</fullName>
        <ecNumber evidence="5">2.7.1.49</ecNumber>
        <ecNumber evidence="6">2.7.4.7</ecNumber>
    </recommendedName>
    <alternativeName>
        <fullName evidence="10">Hydroxymethylpyrimidine kinase</fullName>
    </alternativeName>
    <alternativeName>
        <fullName evidence="11">Hydroxymethylpyrimidine phosphate kinase</fullName>
    </alternativeName>
</protein>
<dbReference type="EC" id="2.7.1.49" evidence="5"/>
<dbReference type="InterPro" id="IPR004399">
    <property type="entry name" value="HMP/HMP-P_kinase_dom"/>
</dbReference>
<keyword evidence="14" id="KW-1185">Reference proteome</keyword>
<comment type="similarity">
    <text evidence="4">Belongs to the ThiD family.</text>
</comment>
<keyword evidence="13" id="KW-0808">Transferase</keyword>
<dbReference type="GO" id="GO:0005829">
    <property type="term" value="C:cytosol"/>
    <property type="evidence" value="ECO:0007669"/>
    <property type="project" value="TreeGrafter"/>
</dbReference>
<dbReference type="InterPro" id="IPR013749">
    <property type="entry name" value="PM/HMP-P_kinase-1"/>
</dbReference>
<evidence type="ECO:0000256" key="7">
    <source>
        <dbReference type="ARBA" id="ARBA00019161"/>
    </source>
</evidence>
<evidence type="ECO:0000256" key="11">
    <source>
        <dbReference type="ARBA" id="ARBA00043176"/>
    </source>
</evidence>
<dbReference type="GO" id="GO:0008902">
    <property type="term" value="F:hydroxymethylpyrimidine kinase activity"/>
    <property type="evidence" value="ECO:0007669"/>
    <property type="project" value="UniProtKB-EC"/>
</dbReference>
<dbReference type="EC" id="2.7.4.7" evidence="6"/>
<dbReference type="Gene3D" id="3.40.1190.20">
    <property type="match status" value="1"/>
</dbReference>
<evidence type="ECO:0000313" key="13">
    <source>
        <dbReference type="EMBL" id="NWO23094.1"/>
    </source>
</evidence>
<keyword evidence="8" id="KW-0784">Thiamine biosynthesis</keyword>
<sequence length="306" mass="32291">MVSSKIPKVLSIAGSDPSGGAGIQGDIKTIFAESCYGMAAITGMTAQNTLGVKAVIAVPDDFLRMQLDAVICDIIPDAVKIGMISEPSHVKIIVDMIDKYKLRNVITDPVIAPTSGVRFAHDEVLVNMIDYLFPASTLVTPNIPEAQTIVRAILDKRSRAAGEPVSAHKGELPASELTPSEMAELIGCHCDCSVLVKGGHSADGEATDCMWHKGELSIFRGRRIAAMSSHGTGCALSSSIASNLAKGESLAAAVQIAKAHVTAAIAGNMSIGSGNGSIDHEAILQQQRIQQDTINILERKPEERQK</sequence>
<evidence type="ECO:0000256" key="2">
    <source>
        <dbReference type="ARBA" id="ARBA00000565"/>
    </source>
</evidence>
<reference evidence="13 14" key="1">
    <citation type="submission" date="2020-06" db="EMBL/GenBank/DDBJ databases">
        <title>Mogibacterium timidum strain W9173 genomic sequence.</title>
        <authorList>
            <person name="Wade W.G."/>
            <person name="Johnston C.D."/>
            <person name="Chen T."/>
            <person name="Dewhirst F.E."/>
        </authorList>
    </citation>
    <scope>NUCLEOTIDE SEQUENCE [LARGE SCALE GENOMIC DNA]</scope>
    <source>
        <strain evidence="13 14">W9173</strain>
    </source>
</reference>
<evidence type="ECO:0000256" key="5">
    <source>
        <dbReference type="ARBA" id="ARBA00012135"/>
    </source>
</evidence>
<feature type="domain" description="Pyridoxamine kinase/Phosphomethylpyrimidine kinase" evidence="12">
    <location>
        <begin position="16"/>
        <end position="278"/>
    </location>
</feature>
<comment type="pathway">
    <text evidence="9">Cofactor biosynthesis; thiamine diphosphate biosynthesis; 4-amino-2-methyl-5-diphosphomethylpyrimidine from 5-amino-1-(5-phospho-D-ribosyl)imidazole: step 2/3.</text>
</comment>
<evidence type="ECO:0000256" key="8">
    <source>
        <dbReference type="ARBA" id="ARBA00022977"/>
    </source>
</evidence>
<comment type="caution">
    <text evidence="13">The sequence shown here is derived from an EMBL/GenBank/DDBJ whole genome shotgun (WGS) entry which is preliminary data.</text>
</comment>
<accession>A0A7Y8VRA3</accession>
<gene>
    <name evidence="13" type="ORF">HW270_03230</name>
</gene>
<dbReference type="GO" id="GO:0009228">
    <property type="term" value="P:thiamine biosynthetic process"/>
    <property type="evidence" value="ECO:0007669"/>
    <property type="project" value="UniProtKB-KW"/>
</dbReference>
<organism evidence="13 14">
    <name type="scientific">Mogibacterium timidum</name>
    <dbReference type="NCBI Taxonomy" id="35519"/>
    <lineage>
        <taxon>Bacteria</taxon>
        <taxon>Bacillati</taxon>
        <taxon>Bacillota</taxon>
        <taxon>Clostridia</taxon>
        <taxon>Peptostreptococcales</taxon>
        <taxon>Anaerovoracaceae</taxon>
        <taxon>Mogibacterium</taxon>
    </lineage>
</organism>
<comment type="catalytic activity">
    <reaction evidence="2">
        <text>4-amino-2-methyl-5-(phosphooxymethyl)pyrimidine + ATP = 4-amino-2-methyl-5-(diphosphooxymethyl)pyrimidine + ADP</text>
        <dbReference type="Rhea" id="RHEA:19893"/>
        <dbReference type="ChEBI" id="CHEBI:30616"/>
        <dbReference type="ChEBI" id="CHEBI:57841"/>
        <dbReference type="ChEBI" id="CHEBI:58354"/>
        <dbReference type="ChEBI" id="CHEBI:456216"/>
        <dbReference type="EC" id="2.7.4.7"/>
    </reaction>
</comment>
<evidence type="ECO:0000256" key="3">
    <source>
        <dbReference type="ARBA" id="ARBA00004769"/>
    </source>
</evidence>
<name>A0A7Y8VRA3_9FIRM</name>
<dbReference type="EMBL" id="JABXYR010000001">
    <property type="protein sequence ID" value="NWO23094.1"/>
    <property type="molecule type" value="Genomic_DNA"/>
</dbReference>
<dbReference type="GO" id="GO:0008972">
    <property type="term" value="F:phosphomethylpyrimidine kinase activity"/>
    <property type="evidence" value="ECO:0007669"/>
    <property type="project" value="UniProtKB-EC"/>
</dbReference>